<name>A0A0R3E546_9BRAD</name>
<dbReference type="RefSeq" id="WP_057744750.1">
    <property type="nucleotide sequence ID" value="NZ_LJYG01000042.1"/>
</dbReference>
<dbReference type="STRING" id="989370.AOQ71_09190"/>
<sequence length="60" mass="6604">MARVQHLYDFLARYVGLADTLGNLQMVWSQNDETGSANMGRRNLLGDAGDVVLASERAVH</sequence>
<evidence type="ECO:0000313" key="2">
    <source>
        <dbReference type="Proteomes" id="UP000051936"/>
    </source>
</evidence>
<dbReference type="Proteomes" id="UP000051936">
    <property type="component" value="Unassembled WGS sequence"/>
</dbReference>
<dbReference type="EMBL" id="LJYG01000042">
    <property type="protein sequence ID" value="KRQ15549.1"/>
    <property type="molecule type" value="Genomic_DNA"/>
</dbReference>
<proteinExistence type="predicted"/>
<dbReference type="AlphaFoldDB" id="A0A0R3E546"/>
<keyword evidence="2" id="KW-1185">Reference proteome</keyword>
<gene>
    <name evidence="1" type="ORF">AOQ71_09190</name>
</gene>
<organism evidence="1 2">
    <name type="scientific">Bradyrhizobium manausense</name>
    <dbReference type="NCBI Taxonomy" id="989370"/>
    <lineage>
        <taxon>Bacteria</taxon>
        <taxon>Pseudomonadati</taxon>
        <taxon>Pseudomonadota</taxon>
        <taxon>Alphaproteobacteria</taxon>
        <taxon>Hyphomicrobiales</taxon>
        <taxon>Nitrobacteraceae</taxon>
        <taxon>Bradyrhizobium</taxon>
    </lineage>
</organism>
<comment type="caution">
    <text evidence="1">The sequence shown here is derived from an EMBL/GenBank/DDBJ whole genome shotgun (WGS) entry which is preliminary data.</text>
</comment>
<accession>A0A0R3E546</accession>
<reference evidence="1 2" key="1">
    <citation type="submission" date="2015-09" db="EMBL/GenBank/DDBJ databases">
        <title>Draft Genome Sequence of Bradyrhizobium manausense Strain BR 3351T, a Novel Symbiotic Nitrogen-Fixing Alphaproteobacterium Isolated from Brazilian Amazon Rain Forest.</title>
        <authorList>
            <person name="De Araujo J.L."/>
            <person name="Zilli J.E."/>
        </authorList>
    </citation>
    <scope>NUCLEOTIDE SEQUENCE [LARGE SCALE GENOMIC DNA]</scope>
    <source>
        <strain evidence="1 2">BR3351</strain>
    </source>
</reference>
<protein>
    <submittedName>
        <fullName evidence="1">Uncharacterized protein</fullName>
    </submittedName>
</protein>
<evidence type="ECO:0000313" key="1">
    <source>
        <dbReference type="EMBL" id="KRQ15549.1"/>
    </source>
</evidence>